<dbReference type="GO" id="GO:0009897">
    <property type="term" value="C:external side of plasma membrane"/>
    <property type="evidence" value="ECO:0007669"/>
    <property type="project" value="TreeGrafter"/>
</dbReference>
<evidence type="ECO:0000313" key="6">
    <source>
        <dbReference type="Proteomes" id="UP000242638"/>
    </source>
</evidence>
<dbReference type="GO" id="GO:0005615">
    <property type="term" value="C:extracellular space"/>
    <property type="evidence" value="ECO:0007669"/>
    <property type="project" value="TreeGrafter"/>
</dbReference>
<evidence type="ECO:0000313" key="5">
    <source>
        <dbReference type="Ensembl" id="ENSPREP00000010238.1"/>
    </source>
</evidence>
<feature type="domain" description="MHC class I-like antigen recognition-like" evidence="4">
    <location>
        <begin position="7"/>
        <end position="82"/>
    </location>
</feature>
<feature type="transmembrane region" description="Helical" evidence="3">
    <location>
        <begin position="144"/>
        <end position="166"/>
    </location>
</feature>
<dbReference type="InterPro" id="IPR001039">
    <property type="entry name" value="MHC_I_a_a1/a2"/>
</dbReference>
<accession>A0A3P9NL72</accession>
<keyword evidence="1" id="KW-0325">Glycoprotein</keyword>
<feature type="transmembrane region" description="Helical" evidence="3">
    <location>
        <begin position="105"/>
        <end position="124"/>
    </location>
</feature>
<evidence type="ECO:0000256" key="2">
    <source>
        <dbReference type="RuleBase" id="RU004439"/>
    </source>
</evidence>
<dbReference type="Bgee" id="ENSPREG00000006983">
    <property type="expression patterns" value="Expressed in caudal fin and 1 other cell type or tissue"/>
</dbReference>
<dbReference type="Proteomes" id="UP000242638">
    <property type="component" value="Unassembled WGS sequence"/>
</dbReference>
<dbReference type="GO" id="GO:0006955">
    <property type="term" value="P:immune response"/>
    <property type="evidence" value="ECO:0007669"/>
    <property type="project" value="TreeGrafter"/>
</dbReference>
<keyword evidence="3" id="KW-0812">Transmembrane</keyword>
<evidence type="ECO:0000256" key="1">
    <source>
        <dbReference type="ARBA" id="ARBA00023180"/>
    </source>
</evidence>
<dbReference type="InterPro" id="IPR011161">
    <property type="entry name" value="MHC_I-like_Ag-recog"/>
</dbReference>
<sequence>KIIFLPGSHTLQRVGGCELNIETKAFKGFLKYGYDGEDFLEFDLNGLKWIALRKEAVFLKLLWDTDTQDLEFHHYLLTDLCYGAFNASLVSGQSSLFKTGTVLQMYFKCININLMFLSLSLSGVRSKIMFSIILKFYESSQIRITVIAVVSAVMSIIIIALAFTAYKKRNGKSILKLD</sequence>
<dbReference type="SUPFAM" id="SSF54452">
    <property type="entry name" value="MHC antigen-recognition domain"/>
    <property type="match status" value="1"/>
</dbReference>
<keyword evidence="3" id="KW-1133">Transmembrane helix</keyword>
<reference evidence="5" key="2">
    <citation type="submission" date="2025-08" db="UniProtKB">
        <authorList>
            <consortium name="Ensembl"/>
        </authorList>
    </citation>
    <scope>IDENTIFICATION</scope>
    <source>
        <strain evidence="5">Guanapo</strain>
    </source>
</reference>
<dbReference type="AlphaFoldDB" id="A0A3P9NL72"/>
<comment type="similarity">
    <text evidence="2">Belongs to the MHC class I family.</text>
</comment>
<dbReference type="Ensembl" id="ENSPRET00000010355.1">
    <property type="protein sequence ID" value="ENSPREP00000010238.1"/>
    <property type="gene ID" value="ENSPREG00000006983.1"/>
</dbReference>
<organism evidence="5 6">
    <name type="scientific">Poecilia reticulata</name>
    <name type="common">Guppy</name>
    <name type="synonym">Acanthophacelus reticulatus</name>
    <dbReference type="NCBI Taxonomy" id="8081"/>
    <lineage>
        <taxon>Eukaryota</taxon>
        <taxon>Metazoa</taxon>
        <taxon>Chordata</taxon>
        <taxon>Craniata</taxon>
        <taxon>Vertebrata</taxon>
        <taxon>Euteleostomi</taxon>
        <taxon>Actinopterygii</taxon>
        <taxon>Neopterygii</taxon>
        <taxon>Teleostei</taxon>
        <taxon>Neoteleostei</taxon>
        <taxon>Acanthomorphata</taxon>
        <taxon>Ovalentaria</taxon>
        <taxon>Atherinomorphae</taxon>
        <taxon>Cyprinodontiformes</taxon>
        <taxon>Poeciliidae</taxon>
        <taxon>Poeciliinae</taxon>
        <taxon>Poecilia</taxon>
    </lineage>
</organism>
<evidence type="ECO:0000256" key="3">
    <source>
        <dbReference type="SAM" id="Phobius"/>
    </source>
</evidence>
<dbReference type="InterPro" id="IPR037055">
    <property type="entry name" value="MHC_I-like_Ag-recog_sf"/>
</dbReference>
<protein>
    <recommendedName>
        <fullName evidence="4">MHC class I-like antigen recognition-like domain-containing protein</fullName>
    </recommendedName>
</protein>
<dbReference type="InterPro" id="IPR011162">
    <property type="entry name" value="MHC_I/II-like_Ag-recog"/>
</dbReference>
<dbReference type="GeneTree" id="ENSGT00940000179034"/>
<reference evidence="6" key="1">
    <citation type="submission" date="2013-11" db="EMBL/GenBank/DDBJ databases">
        <title>The genomic landscape of the Guanapo guppy.</title>
        <authorList>
            <person name="Kuenstner A."/>
            <person name="Dreyer C."/>
        </authorList>
    </citation>
    <scope>NUCLEOTIDE SEQUENCE</scope>
    <source>
        <strain evidence="6">Guanapo</strain>
    </source>
</reference>
<name>A0A3P9NL72_POERE</name>
<dbReference type="PANTHER" id="PTHR16675">
    <property type="entry name" value="MHC CLASS I-RELATED"/>
    <property type="match status" value="1"/>
</dbReference>
<keyword evidence="6" id="KW-1185">Reference proteome</keyword>
<dbReference type="Pfam" id="PF00129">
    <property type="entry name" value="MHC_I"/>
    <property type="match status" value="1"/>
</dbReference>
<proteinExistence type="inferred from homology"/>
<dbReference type="STRING" id="8081.ENSPREP00000010238"/>
<evidence type="ECO:0000259" key="4">
    <source>
        <dbReference type="Pfam" id="PF00129"/>
    </source>
</evidence>
<reference evidence="5" key="3">
    <citation type="submission" date="2025-09" db="UniProtKB">
        <authorList>
            <consortium name="Ensembl"/>
        </authorList>
    </citation>
    <scope>IDENTIFICATION</scope>
    <source>
        <strain evidence="5">Guanapo</strain>
    </source>
</reference>
<keyword evidence="3" id="KW-0472">Membrane</keyword>
<dbReference type="Gene3D" id="3.30.500.10">
    <property type="entry name" value="MHC class I-like antigen recognition-like"/>
    <property type="match status" value="1"/>
</dbReference>
<dbReference type="PRINTS" id="PR01638">
    <property type="entry name" value="MHCCLASSI"/>
</dbReference>
<dbReference type="InterPro" id="IPR050208">
    <property type="entry name" value="MHC_class-I_related"/>
</dbReference>
<dbReference type="PANTHER" id="PTHR16675:SF237">
    <property type="entry name" value="MHC CLASS I ANTIGEN TRANSCRIPT VARIANT 1-RELATED"/>
    <property type="match status" value="1"/>
</dbReference>